<dbReference type="NCBIfam" id="TIGR01250">
    <property type="entry name" value="pro_imino_pep_2"/>
    <property type="match status" value="1"/>
</dbReference>
<dbReference type="GO" id="GO:0006508">
    <property type="term" value="P:proteolysis"/>
    <property type="evidence" value="ECO:0007669"/>
    <property type="project" value="InterPro"/>
</dbReference>
<sequence>MLEANNLEISEGTAPFTPPSITKPCTTWYKIFGSLKTAKQCPLIVLHGGPGANHHIVLANKALASADRAVIVYDQLGCGNSTLLPEKASDPAFWQISLWLSELSNLISHLGLAKYDLLGHSFGGMLAAAHASARPDGLRRLILANAPPDFPTWIAAANRVRGTLSPGAQEAIAAGEASGERESEVYEAALKEFFLACACMVEEDMEDMTACETAMMKDPTVALVTCGPSEFISQGSLKDLDVTKDLGRITVPTLVISGKHDRYEDDGIAKPFVDAIASVQWESFEHSSHMASYEETDKYLRVVGAFLEKA</sequence>
<dbReference type="GO" id="GO:0004177">
    <property type="term" value="F:aminopeptidase activity"/>
    <property type="evidence" value="ECO:0007669"/>
    <property type="project" value="UniProtKB-KW"/>
</dbReference>
<accession>A0A166LZX0</accession>
<dbReference type="InterPro" id="IPR050471">
    <property type="entry name" value="AB_hydrolase"/>
</dbReference>
<dbReference type="InterPro" id="IPR000073">
    <property type="entry name" value="AB_hydrolase_1"/>
</dbReference>
<dbReference type="STRING" id="436010.A0A166LZX0"/>
<dbReference type="Gene3D" id="3.40.50.1820">
    <property type="entry name" value="alpha/beta hydrolase"/>
    <property type="match status" value="1"/>
</dbReference>
<keyword evidence="2" id="KW-0378">Hydrolase</keyword>
<dbReference type="OrthoDB" id="190201at2759"/>
<evidence type="ECO:0000313" key="4">
    <source>
        <dbReference type="EMBL" id="KZP23496.1"/>
    </source>
</evidence>
<keyword evidence="4" id="KW-0645">Protease</keyword>
<comment type="similarity">
    <text evidence="1">Belongs to the peptidase S33 family.</text>
</comment>
<proteinExistence type="inferred from homology"/>
<evidence type="ECO:0000259" key="3">
    <source>
        <dbReference type="Pfam" id="PF00561"/>
    </source>
</evidence>
<gene>
    <name evidence="4" type="ORF">FIBSPDRAFT_858457</name>
</gene>
<dbReference type="PRINTS" id="PR00793">
    <property type="entry name" value="PROAMNOPTASE"/>
</dbReference>
<evidence type="ECO:0000256" key="2">
    <source>
        <dbReference type="ARBA" id="ARBA00022801"/>
    </source>
</evidence>
<dbReference type="AlphaFoldDB" id="A0A166LZX0"/>
<keyword evidence="5" id="KW-1185">Reference proteome</keyword>
<dbReference type="Pfam" id="PF00561">
    <property type="entry name" value="Abhydrolase_1"/>
    <property type="match status" value="1"/>
</dbReference>
<dbReference type="Proteomes" id="UP000076532">
    <property type="component" value="Unassembled WGS sequence"/>
</dbReference>
<dbReference type="PANTHER" id="PTHR43433">
    <property type="entry name" value="HYDROLASE, ALPHA/BETA FOLD FAMILY PROTEIN"/>
    <property type="match status" value="1"/>
</dbReference>
<dbReference type="PANTHER" id="PTHR43433:SF5">
    <property type="entry name" value="AB HYDROLASE-1 DOMAIN-CONTAINING PROTEIN"/>
    <property type="match status" value="1"/>
</dbReference>
<dbReference type="InterPro" id="IPR005945">
    <property type="entry name" value="Pro_imino_pep"/>
</dbReference>
<evidence type="ECO:0000313" key="5">
    <source>
        <dbReference type="Proteomes" id="UP000076532"/>
    </source>
</evidence>
<dbReference type="SUPFAM" id="SSF53474">
    <property type="entry name" value="alpha/beta-Hydrolases"/>
    <property type="match status" value="1"/>
</dbReference>
<dbReference type="PRINTS" id="PR00111">
    <property type="entry name" value="ABHYDROLASE"/>
</dbReference>
<feature type="domain" description="AB hydrolase-1" evidence="3">
    <location>
        <begin position="42"/>
        <end position="295"/>
    </location>
</feature>
<keyword evidence="4" id="KW-0031">Aminopeptidase</keyword>
<dbReference type="EMBL" id="KV417532">
    <property type="protein sequence ID" value="KZP23496.1"/>
    <property type="molecule type" value="Genomic_DNA"/>
</dbReference>
<dbReference type="InterPro" id="IPR029058">
    <property type="entry name" value="AB_hydrolase_fold"/>
</dbReference>
<evidence type="ECO:0000256" key="1">
    <source>
        <dbReference type="ARBA" id="ARBA00010088"/>
    </source>
</evidence>
<organism evidence="4 5">
    <name type="scientific">Athelia psychrophila</name>
    <dbReference type="NCBI Taxonomy" id="1759441"/>
    <lineage>
        <taxon>Eukaryota</taxon>
        <taxon>Fungi</taxon>
        <taxon>Dikarya</taxon>
        <taxon>Basidiomycota</taxon>
        <taxon>Agaricomycotina</taxon>
        <taxon>Agaricomycetes</taxon>
        <taxon>Agaricomycetidae</taxon>
        <taxon>Atheliales</taxon>
        <taxon>Atheliaceae</taxon>
        <taxon>Athelia</taxon>
    </lineage>
</organism>
<dbReference type="PIRSF" id="PIRSF005539">
    <property type="entry name" value="Pept_S33_TRI_F1"/>
    <property type="match status" value="1"/>
</dbReference>
<name>A0A166LZX0_9AGAM</name>
<reference evidence="4 5" key="1">
    <citation type="journal article" date="2016" name="Mol. Biol. Evol.">
        <title>Comparative Genomics of Early-Diverging Mushroom-Forming Fungi Provides Insights into the Origins of Lignocellulose Decay Capabilities.</title>
        <authorList>
            <person name="Nagy L.G."/>
            <person name="Riley R."/>
            <person name="Tritt A."/>
            <person name="Adam C."/>
            <person name="Daum C."/>
            <person name="Floudas D."/>
            <person name="Sun H."/>
            <person name="Yadav J.S."/>
            <person name="Pangilinan J."/>
            <person name="Larsson K.H."/>
            <person name="Matsuura K."/>
            <person name="Barry K."/>
            <person name="Labutti K."/>
            <person name="Kuo R."/>
            <person name="Ohm R.A."/>
            <person name="Bhattacharya S.S."/>
            <person name="Shirouzu T."/>
            <person name="Yoshinaga Y."/>
            <person name="Martin F.M."/>
            <person name="Grigoriev I.V."/>
            <person name="Hibbett D.S."/>
        </authorList>
    </citation>
    <scope>NUCLEOTIDE SEQUENCE [LARGE SCALE GENOMIC DNA]</scope>
    <source>
        <strain evidence="4 5">CBS 109695</strain>
    </source>
</reference>
<dbReference type="InterPro" id="IPR002410">
    <property type="entry name" value="Peptidase_S33"/>
</dbReference>
<protein>
    <submittedName>
        <fullName evidence="4">Prolyl aminopeptidase</fullName>
    </submittedName>
</protein>